<dbReference type="SUPFAM" id="SSF51735">
    <property type="entry name" value="NAD(P)-binding Rossmann-fold domains"/>
    <property type="match status" value="1"/>
</dbReference>
<protein>
    <submittedName>
        <fullName evidence="2">NAD(P)-binding protein</fullName>
    </submittedName>
</protein>
<accession>A0A5M3MAT3</accession>
<dbReference type="AlphaFoldDB" id="A0A5M3MAT3"/>
<evidence type="ECO:0000259" key="1">
    <source>
        <dbReference type="Pfam" id="PF05368"/>
    </source>
</evidence>
<dbReference type="GO" id="GO:0004029">
    <property type="term" value="F:aldehyde dehydrogenase (NAD+) activity"/>
    <property type="evidence" value="ECO:0007669"/>
    <property type="project" value="TreeGrafter"/>
</dbReference>
<evidence type="ECO:0000313" key="2">
    <source>
        <dbReference type="EMBL" id="EIW75725.1"/>
    </source>
</evidence>
<dbReference type="RefSeq" id="XP_007774406.1">
    <property type="nucleotide sequence ID" value="XM_007776216.1"/>
</dbReference>
<gene>
    <name evidence="2" type="ORF">CONPUDRAFT_112269</name>
</gene>
<dbReference type="Gene3D" id="3.40.50.720">
    <property type="entry name" value="NAD(P)-binding Rossmann-like Domain"/>
    <property type="match status" value="1"/>
</dbReference>
<dbReference type="PANTHER" id="PTHR48079">
    <property type="entry name" value="PROTEIN YEEZ"/>
    <property type="match status" value="1"/>
</dbReference>
<keyword evidence="3" id="KW-1185">Reference proteome</keyword>
<feature type="domain" description="NmrA-like" evidence="1">
    <location>
        <begin position="1"/>
        <end position="81"/>
    </location>
</feature>
<dbReference type="InterPro" id="IPR051783">
    <property type="entry name" value="NAD(P)-dependent_oxidoreduct"/>
</dbReference>
<evidence type="ECO:0000313" key="3">
    <source>
        <dbReference type="Proteomes" id="UP000053558"/>
    </source>
</evidence>
<dbReference type="KEGG" id="cput:CONPUDRAFT_112269"/>
<organism evidence="2 3">
    <name type="scientific">Coniophora puteana (strain RWD-64-598)</name>
    <name type="common">Brown rot fungus</name>
    <dbReference type="NCBI Taxonomy" id="741705"/>
    <lineage>
        <taxon>Eukaryota</taxon>
        <taxon>Fungi</taxon>
        <taxon>Dikarya</taxon>
        <taxon>Basidiomycota</taxon>
        <taxon>Agaricomycotina</taxon>
        <taxon>Agaricomycetes</taxon>
        <taxon>Agaricomycetidae</taxon>
        <taxon>Boletales</taxon>
        <taxon>Coniophorineae</taxon>
        <taxon>Coniophoraceae</taxon>
        <taxon>Coniophora</taxon>
    </lineage>
</organism>
<dbReference type="PANTHER" id="PTHR48079:SF6">
    <property type="entry name" value="NAD(P)-BINDING DOMAIN-CONTAINING PROTEIN-RELATED"/>
    <property type="match status" value="1"/>
</dbReference>
<dbReference type="GeneID" id="19198936"/>
<comment type="caution">
    <text evidence="2">The sequence shown here is derived from an EMBL/GenBank/DDBJ whole genome shotgun (WGS) entry which is preliminary data.</text>
</comment>
<sequence>MTQTLFFLGSTGYLGSEFLKLLAKDYPDFNLRALVRNPTEEKTNKLRAIYKNITIVSGALEDDDIIQGEVEKADIVINVASSDHAPSVKATIAGLDKRSKTGGSPPLYIHTSGCGIVSDNARGEPVDHVKEWSDIGLDLKSCTPTNTHLDSDIPIVELGSRKENPVRTIIVYPAQIYGVGTGIQRTTIWLRIFMDMAKKLGRAGTWGSGANSMNNVHVLDCADAMHRVFKAAMEGRADEGPEGLYFVGSLEPKVTYHDWNVVMGDYLFKKGLIKEGGSRPMPSEVVDPLGNYGWSLLGGNQFTNPDRITTKLGWDPVHTRREPLLSTMHAAIDVALEDGVWGDAHYTTGPEEESK</sequence>
<dbReference type="OrthoDB" id="2130169at2759"/>
<name>A0A5M3MAT3_CONPW</name>
<dbReference type="GO" id="GO:0005737">
    <property type="term" value="C:cytoplasm"/>
    <property type="evidence" value="ECO:0007669"/>
    <property type="project" value="TreeGrafter"/>
</dbReference>
<dbReference type="EMBL" id="JH711588">
    <property type="protein sequence ID" value="EIW75725.1"/>
    <property type="molecule type" value="Genomic_DNA"/>
</dbReference>
<dbReference type="Proteomes" id="UP000053558">
    <property type="component" value="Unassembled WGS sequence"/>
</dbReference>
<proteinExistence type="predicted"/>
<dbReference type="InterPro" id="IPR036291">
    <property type="entry name" value="NAD(P)-bd_dom_sf"/>
</dbReference>
<dbReference type="InterPro" id="IPR008030">
    <property type="entry name" value="NmrA-like"/>
</dbReference>
<dbReference type="OMA" id="LGHYGWS"/>
<reference evidence="3" key="1">
    <citation type="journal article" date="2012" name="Science">
        <title>The Paleozoic origin of enzymatic lignin decomposition reconstructed from 31 fungal genomes.</title>
        <authorList>
            <person name="Floudas D."/>
            <person name="Binder M."/>
            <person name="Riley R."/>
            <person name="Barry K."/>
            <person name="Blanchette R.A."/>
            <person name="Henrissat B."/>
            <person name="Martinez A.T."/>
            <person name="Otillar R."/>
            <person name="Spatafora J.W."/>
            <person name="Yadav J.S."/>
            <person name="Aerts A."/>
            <person name="Benoit I."/>
            <person name="Boyd A."/>
            <person name="Carlson A."/>
            <person name="Copeland A."/>
            <person name="Coutinho P.M."/>
            <person name="de Vries R.P."/>
            <person name="Ferreira P."/>
            <person name="Findley K."/>
            <person name="Foster B."/>
            <person name="Gaskell J."/>
            <person name="Glotzer D."/>
            <person name="Gorecki P."/>
            <person name="Heitman J."/>
            <person name="Hesse C."/>
            <person name="Hori C."/>
            <person name="Igarashi K."/>
            <person name="Jurgens J.A."/>
            <person name="Kallen N."/>
            <person name="Kersten P."/>
            <person name="Kohler A."/>
            <person name="Kuees U."/>
            <person name="Kumar T.K.A."/>
            <person name="Kuo A."/>
            <person name="LaButti K."/>
            <person name="Larrondo L.F."/>
            <person name="Lindquist E."/>
            <person name="Ling A."/>
            <person name="Lombard V."/>
            <person name="Lucas S."/>
            <person name="Lundell T."/>
            <person name="Martin R."/>
            <person name="McLaughlin D.J."/>
            <person name="Morgenstern I."/>
            <person name="Morin E."/>
            <person name="Murat C."/>
            <person name="Nagy L.G."/>
            <person name="Nolan M."/>
            <person name="Ohm R.A."/>
            <person name="Patyshakuliyeva A."/>
            <person name="Rokas A."/>
            <person name="Ruiz-Duenas F.J."/>
            <person name="Sabat G."/>
            <person name="Salamov A."/>
            <person name="Samejima M."/>
            <person name="Schmutz J."/>
            <person name="Slot J.C."/>
            <person name="St John F."/>
            <person name="Stenlid J."/>
            <person name="Sun H."/>
            <person name="Sun S."/>
            <person name="Syed K."/>
            <person name="Tsang A."/>
            <person name="Wiebenga A."/>
            <person name="Young D."/>
            <person name="Pisabarro A."/>
            <person name="Eastwood D.C."/>
            <person name="Martin F."/>
            <person name="Cullen D."/>
            <person name="Grigoriev I.V."/>
            <person name="Hibbett D.S."/>
        </authorList>
    </citation>
    <scope>NUCLEOTIDE SEQUENCE [LARGE SCALE GENOMIC DNA]</scope>
    <source>
        <strain evidence="3">RWD-64-598 SS2</strain>
    </source>
</reference>
<dbReference type="Pfam" id="PF05368">
    <property type="entry name" value="NmrA"/>
    <property type="match status" value="1"/>
</dbReference>